<keyword evidence="12" id="KW-1185">Reference proteome</keyword>
<evidence type="ECO:0000313" key="11">
    <source>
        <dbReference type="EMBL" id="MCX5572045.1"/>
    </source>
</evidence>
<evidence type="ECO:0000256" key="1">
    <source>
        <dbReference type="ARBA" id="ARBA00004761"/>
    </source>
</evidence>
<keyword evidence="8" id="KW-0311">Gluconate utilization</keyword>
<name>A0A9X3IPK2_9HYPH</name>
<dbReference type="AlphaFoldDB" id="A0A9X3IPK2"/>
<dbReference type="InterPro" id="IPR006001">
    <property type="entry name" value="Therm_gnt_kin"/>
</dbReference>
<dbReference type="GO" id="GO:0005737">
    <property type="term" value="C:cytoplasm"/>
    <property type="evidence" value="ECO:0007669"/>
    <property type="project" value="TreeGrafter"/>
</dbReference>
<dbReference type="Gene3D" id="3.40.50.300">
    <property type="entry name" value="P-loop containing nucleotide triphosphate hydrolases"/>
    <property type="match status" value="1"/>
</dbReference>
<organism evidence="11 12">
    <name type="scientific">Kaistia nematophila</name>
    <dbReference type="NCBI Taxonomy" id="2994654"/>
    <lineage>
        <taxon>Bacteria</taxon>
        <taxon>Pseudomonadati</taxon>
        <taxon>Pseudomonadota</taxon>
        <taxon>Alphaproteobacteria</taxon>
        <taxon>Hyphomicrobiales</taxon>
        <taxon>Kaistiaceae</taxon>
        <taxon>Kaistia</taxon>
    </lineage>
</organism>
<dbReference type="RefSeq" id="WP_266341008.1">
    <property type="nucleotide sequence ID" value="NZ_JAPKNK010000014.1"/>
</dbReference>
<keyword evidence="6 10" id="KW-0418">Kinase</keyword>
<comment type="similarity">
    <text evidence="2 10">Belongs to the gluconokinase GntK/GntV family.</text>
</comment>
<protein>
    <recommendedName>
        <fullName evidence="3 10">Gluconokinase</fullName>
        <ecNumber evidence="3 10">2.7.1.12</ecNumber>
    </recommendedName>
</protein>
<keyword evidence="7 10" id="KW-0067">ATP-binding</keyword>
<comment type="caution">
    <text evidence="11">The sequence shown here is derived from an EMBL/GenBank/DDBJ whole genome shotgun (WGS) entry which is preliminary data.</text>
</comment>
<keyword evidence="5 10" id="KW-0547">Nucleotide-binding</keyword>
<comment type="catalytic activity">
    <reaction evidence="9 10">
        <text>D-gluconate + ATP = 6-phospho-D-gluconate + ADP + H(+)</text>
        <dbReference type="Rhea" id="RHEA:19433"/>
        <dbReference type="ChEBI" id="CHEBI:15378"/>
        <dbReference type="ChEBI" id="CHEBI:18391"/>
        <dbReference type="ChEBI" id="CHEBI:30616"/>
        <dbReference type="ChEBI" id="CHEBI:58759"/>
        <dbReference type="ChEBI" id="CHEBI:456216"/>
        <dbReference type="EC" id="2.7.1.12"/>
    </reaction>
</comment>
<evidence type="ECO:0000256" key="2">
    <source>
        <dbReference type="ARBA" id="ARBA00008420"/>
    </source>
</evidence>
<dbReference type="PANTHER" id="PTHR43442:SF3">
    <property type="entry name" value="GLUCONOKINASE-RELATED"/>
    <property type="match status" value="1"/>
</dbReference>
<evidence type="ECO:0000256" key="9">
    <source>
        <dbReference type="ARBA" id="ARBA00048090"/>
    </source>
</evidence>
<evidence type="ECO:0000256" key="10">
    <source>
        <dbReference type="RuleBase" id="RU363066"/>
    </source>
</evidence>
<dbReference type="GO" id="GO:0019521">
    <property type="term" value="P:D-gluconate metabolic process"/>
    <property type="evidence" value="ECO:0007669"/>
    <property type="project" value="UniProtKB-KW"/>
</dbReference>
<dbReference type="InterPro" id="IPR027417">
    <property type="entry name" value="P-loop_NTPase"/>
</dbReference>
<evidence type="ECO:0000313" key="12">
    <source>
        <dbReference type="Proteomes" id="UP001144805"/>
    </source>
</evidence>
<evidence type="ECO:0000256" key="4">
    <source>
        <dbReference type="ARBA" id="ARBA00022679"/>
    </source>
</evidence>
<gene>
    <name evidence="11" type="ORF">OSH07_22780</name>
</gene>
<dbReference type="EMBL" id="JAPKNK010000014">
    <property type="protein sequence ID" value="MCX5572045.1"/>
    <property type="molecule type" value="Genomic_DNA"/>
</dbReference>
<dbReference type="SUPFAM" id="SSF52540">
    <property type="entry name" value="P-loop containing nucleoside triphosphate hydrolases"/>
    <property type="match status" value="1"/>
</dbReference>
<dbReference type="CDD" id="cd02021">
    <property type="entry name" value="GntK"/>
    <property type="match status" value="1"/>
</dbReference>
<dbReference type="EC" id="2.7.1.12" evidence="3 10"/>
<dbReference type="GO" id="GO:0005524">
    <property type="term" value="F:ATP binding"/>
    <property type="evidence" value="ECO:0007669"/>
    <property type="project" value="UniProtKB-KW"/>
</dbReference>
<dbReference type="PANTHER" id="PTHR43442">
    <property type="entry name" value="GLUCONOKINASE-RELATED"/>
    <property type="match status" value="1"/>
</dbReference>
<evidence type="ECO:0000256" key="5">
    <source>
        <dbReference type="ARBA" id="ARBA00022741"/>
    </source>
</evidence>
<proteinExistence type="inferred from homology"/>
<dbReference type="Proteomes" id="UP001144805">
    <property type="component" value="Unassembled WGS sequence"/>
</dbReference>
<evidence type="ECO:0000256" key="8">
    <source>
        <dbReference type="ARBA" id="ARBA00023064"/>
    </source>
</evidence>
<dbReference type="NCBIfam" id="TIGR01313">
    <property type="entry name" value="therm_gnt_kin"/>
    <property type="match status" value="1"/>
</dbReference>
<dbReference type="Pfam" id="PF13671">
    <property type="entry name" value="AAA_33"/>
    <property type="match status" value="1"/>
</dbReference>
<keyword evidence="4 10" id="KW-0808">Transferase</keyword>
<evidence type="ECO:0000256" key="7">
    <source>
        <dbReference type="ARBA" id="ARBA00022840"/>
    </source>
</evidence>
<dbReference type="GO" id="GO:0046316">
    <property type="term" value="F:gluconokinase activity"/>
    <property type="evidence" value="ECO:0007669"/>
    <property type="project" value="UniProtKB-EC"/>
</dbReference>
<evidence type="ECO:0000256" key="6">
    <source>
        <dbReference type="ARBA" id="ARBA00022777"/>
    </source>
</evidence>
<sequence length="186" mass="19344">MATAQSEQGVATRLAIIVMGVSGSGKSSVGEGLAAALGIDFVDGDGLHSPENVAKMASGTPLADDDRWPWLDRIGATLADRAAHPAGIVVACSALRKIYRDRIRNAAGQPIRFVFLDAPQSLVQDRLGARKGHFMPPSLLASQYATLERPTAGEPDVLPVAVDVPVAEIVRGAAARLTADAAKALN</sequence>
<dbReference type="FunFam" id="3.40.50.300:FF:000522">
    <property type="entry name" value="Gluconokinase"/>
    <property type="match status" value="1"/>
</dbReference>
<reference evidence="11" key="1">
    <citation type="submission" date="2022-11" db="EMBL/GenBank/DDBJ databases">
        <title>Biodiversity and phylogenetic relationships of bacteria.</title>
        <authorList>
            <person name="Machado R.A.R."/>
            <person name="Bhat A."/>
            <person name="Loulou A."/>
            <person name="Kallel S."/>
        </authorList>
    </citation>
    <scope>NUCLEOTIDE SEQUENCE</scope>
    <source>
        <strain evidence="11">K-TC2</strain>
    </source>
</reference>
<accession>A0A9X3IPK2</accession>
<evidence type="ECO:0000256" key="3">
    <source>
        <dbReference type="ARBA" id="ARBA00012054"/>
    </source>
</evidence>
<comment type="pathway">
    <text evidence="1">Carbohydrate acid metabolism.</text>
</comment>